<evidence type="ECO:0000259" key="9">
    <source>
        <dbReference type="Pfam" id="PF07715"/>
    </source>
</evidence>
<comment type="caution">
    <text evidence="10">The sequence shown here is derived from an EMBL/GenBank/DDBJ whole genome shotgun (WGS) entry which is preliminary data.</text>
</comment>
<name>A0A8J2UJ59_9BACT</name>
<keyword evidence="2 7" id="KW-0813">Transport</keyword>
<organism evidence="10 11">
    <name type="scientific">Puia dinghuensis</name>
    <dbReference type="NCBI Taxonomy" id="1792502"/>
    <lineage>
        <taxon>Bacteria</taxon>
        <taxon>Pseudomonadati</taxon>
        <taxon>Bacteroidota</taxon>
        <taxon>Chitinophagia</taxon>
        <taxon>Chitinophagales</taxon>
        <taxon>Chitinophagaceae</taxon>
        <taxon>Puia</taxon>
    </lineage>
</organism>
<sequence>MTKILTLCVLLFCCELCAGQKGSTGGESYLQMIVRKMDKRGYKVVSLSRLLAEFPTPDEPINFDAPLEQLLPKLVAGTKINCSVVGQTILFNLADTTKGSSIFKDLLGKVTGKNNEPLVGVTLTILGSNGYAYTNASGSFRLAVRSFVTRVIVSHVGYATDTLNLSNKIEQSIEMTPAPQGLDQAVVVAYGQTSPRTNTGSVYVVSGVDAGREPSGNLLDGLEARVPGLSISQVNGVAGSERKVLLGGQHSIQQLNQPLYVIDGVPLGASGIWNSIGTGSAQGPGGVNPLNFLSPENIASITVLKDAAATAIYGNRASNGVILITTRTGEAGPLRLSANVNDGFGKVVKTSPLLSTAQFLQLREEAVRNDGLTVDSSHVPEAFGVNGWNSTGQTNFQHTTIGGQAFVWNAGLQASGGSTGNTFFLSGQLHRESTVFPGASFDQRVSVYSHLRSQTPDGKWQLHFSGMYSSETDHLPVADYTAYELLAPNAPAFTKVAGQYPWGTPPLSFVNILALANNDYTGSISTLFGHLQVQFRPNKHFSLEESVGFDGVLTNEQAYQRIAGQDPAFGPTGQLTVNNNKYSQLLTETIGRWKGKLGPGWFEGLLGGSWQQRTTDYSSLQTSGYPNDLSLNAGIGATQFLQADSSAPYRYAELFGRIHYDVARKYLLDASFRRVNSSRLGPKTPIGNFWAVGGAWVFSEEPFLADNRVLSFGKLRGSFGTTGNEPLYENQFAEVYGATAPSRGYQRQQGVQPVTVANPYLNWEQNYREEVALELGFLNNRLLFSAAAARSWTTNQLIISTAGPVAGLPGFLGNQPGIDVENKALEFELQADRIAVGPLRWSSSFNLTVPRNVLVRWPGLARSNYASTYVEGHSLSVSPGFHWTGVDAKSGLYTFQTNNANGIPGPGDLRPDAGFDPQYYAGWDQKFRLGNWELDLLFDWRRQRGVNPLVILARQNPPGAQGGQQLSNGPVEWLNHWRSSNDVSKQQLLTSGGSPVALAHLKAWLQSDAYSIDASYIRLRSAGFSWYFPEKLKTRLRIQGGRVYIRGQNLWTYTRFPVTDPETQDPTVLPPLRMVVAGLHLSF</sequence>
<dbReference type="GO" id="GO:0009279">
    <property type="term" value="C:cell outer membrane"/>
    <property type="evidence" value="ECO:0007669"/>
    <property type="project" value="UniProtKB-SubCell"/>
</dbReference>
<evidence type="ECO:0000256" key="1">
    <source>
        <dbReference type="ARBA" id="ARBA00004571"/>
    </source>
</evidence>
<dbReference type="InterPro" id="IPR008969">
    <property type="entry name" value="CarboxyPept-like_regulatory"/>
</dbReference>
<gene>
    <name evidence="10" type="ORF">GCM10011511_54390</name>
</gene>
<feature type="chain" id="PRO_5035162080" evidence="8">
    <location>
        <begin position="19"/>
        <end position="1083"/>
    </location>
</feature>
<dbReference type="RefSeq" id="WP_188937760.1">
    <property type="nucleotide sequence ID" value="NZ_BMJC01000007.1"/>
</dbReference>
<evidence type="ECO:0000256" key="7">
    <source>
        <dbReference type="PROSITE-ProRule" id="PRU01360"/>
    </source>
</evidence>
<keyword evidence="8" id="KW-0732">Signal</keyword>
<evidence type="ECO:0000256" key="2">
    <source>
        <dbReference type="ARBA" id="ARBA00022448"/>
    </source>
</evidence>
<keyword evidence="3 7" id="KW-1134">Transmembrane beta strand</keyword>
<reference evidence="10" key="2">
    <citation type="submission" date="2020-09" db="EMBL/GenBank/DDBJ databases">
        <authorList>
            <person name="Sun Q."/>
            <person name="Zhou Y."/>
        </authorList>
    </citation>
    <scope>NUCLEOTIDE SEQUENCE</scope>
    <source>
        <strain evidence="10">CGMCC 1.15448</strain>
    </source>
</reference>
<dbReference type="Pfam" id="PF07715">
    <property type="entry name" value="Plug"/>
    <property type="match status" value="1"/>
</dbReference>
<comment type="similarity">
    <text evidence="7">Belongs to the TonB-dependent receptor family.</text>
</comment>
<keyword evidence="5 7" id="KW-0472">Membrane</keyword>
<dbReference type="EMBL" id="BMJC01000007">
    <property type="protein sequence ID" value="GGB23652.1"/>
    <property type="molecule type" value="Genomic_DNA"/>
</dbReference>
<reference evidence="10" key="1">
    <citation type="journal article" date="2014" name="Int. J. Syst. Evol. Microbiol.">
        <title>Complete genome sequence of Corynebacterium casei LMG S-19264T (=DSM 44701T), isolated from a smear-ripened cheese.</title>
        <authorList>
            <consortium name="US DOE Joint Genome Institute (JGI-PGF)"/>
            <person name="Walter F."/>
            <person name="Albersmeier A."/>
            <person name="Kalinowski J."/>
            <person name="Ruckert C."/>
        </authorList>
    </citation>
    <scope>NUCLEOTIDE SEQUENCE</scope>
    <source>
        <strain evidence="10">CGMCC 1.15448</strain>
    </source>
</reference>
<accession>A0A8J2UJ59</accession>
<comment type="subcellular location">
    <subcellularLocation>
        <location evidence="1 7">Cell outer membrane</location>
        <topology evidence="1 7">Multi-pass membrane protein</topology>
    </subcellularLocation>
</comment>
<evidence type="ECO:0000256" key="4">
    <source>
        <dbReference type="ARBA" id="ARBA00022692"/>
    </source>
</evidence>
<dbReference type="InterPro" id="IPR037066">
    <property type="entry name" value="Plug_dom_sf"/>
</dbReference>
<evidence type="ECO:0000256" key="3">
    <source>
        <dbReference type="ARBA" id="ARBA00022452"/>
    </source>
</evidence>
<proteinExistence type="inferred from homology"/>
<dbReference type="Gene3D" id="2.170.130.10">
    <property type="entry name" value="TonB-dependent receptor, plug domain"/>
    <property type="match status" value="1"/>
</dbReference>
<dbReference type="AlphaFoldDB" id="A0A8J2UJ59"/>
<dbReference type="Pfam" id="PF13715">
    <property type="entry name" value="CarbopepD_reg_2"/>
    <property type="match status" value="1"/>
</dbReference>
<dbReference type="NCBIfam" id="TIGR04056">
    <property type="entry name" value="OMP_RagA_SusC"/>
    <property type="match status" value="1"/>
</dbReference>
<keyword evidence="11" id="KW-1185">Reference proteome</keyword>
<evidence type="ECO:0000256" key="5">
    <source>
        <dbReference type="ARBA" id="ARBA00023136"/>
    </source>
</evidence>
<keyword evidence="6 7" id="KW-0998">Cell outer membrane</keyword>
<dbReference type="PROSITE" id="PS52016">
    <property type="entry name" value="TONB_DEPENDENT_REC_3"/>
    <property type="match status" value="1"/>
</dbReference>
<evidence type="ECO:0000256" key="8">
    <source>
        <dbReference type="SAM" id="SignalP"/>
    </source>
</evidence>
<evidence type="ECO:0000256" key="6">
    <source>
        <dbReference type="ARBA" id="ARBA00023237"/>
    </source>
</evidence>
<feature type="signal peptide" evidence="8">
    <location>
        <begin position="1"/>
        <end position="18"/>
    </location>
</feature>
<keyword evidence="4 7" id="KW-0812">Transmembrane</keyword>
<feature type="domain" description="TonB-dependent receptor plug" evidence="9">
    <location>
        <begin position="196"/>
        <end position="321"/>
    </location>
</feature>
<dbReference type="Gene3D" id="2.60.40.1120">
    <property type="entry name" value="Carboxypeptidase-like, regulatory domain"/>
    <property type="match status" value="1"/>
</dbReference>
<dbReference type="SUPFAM" id="SSF56935">
    <property type="entry name" value="Porins"/>
    <property type="match status" value="1"/>
</dbReference>
<dbReference type="Gene3D" id="2.40.170.20">
    <property type="entry name" value="TonB-dependent receptor, beta-barrel domain"/>
    <property type="match status" value="1"/>
</dbReference>
<dbReference type="InterPro" id="IPR036942">
    <property type="entry name" value="Beta-barrel_TonB_sf"/>
</dbReference>
<dbReference type="Proteomes" id="UP000607559">
    <property type="component" value="Unassembled WGS sequence"/>
</dbReference>
<dbReference type="InterPro" id="IPR023997">
    <property type="entry name" value="TonB-dep_OMP_SusC/RagA_CS"/>
</dbReference>
<dbReference type="InterPro" id="IPR012910">
    <property type="entry name" value="Plug_dom"/>
</dbReference>
<protein>
    <submittedName>
        <fullName evidence="10">SusC/RagA family TonB-linked outer membrane protein</fullName>
    </submittedName>
</protein>
<dbReference type="NCBIfam" id="TIGR04057">
    <property type="entry name" value="SusC_RagA_signa"/>
    <property type="match status" value="1"/>
</dbReference>
<dbReference type="SUPFAM" id="SSF49464">
    <property type="entry name" value="Carboxypeptidase regulatory domain-like"/>
    <property type="match status" value="1"/>
</dbReference>
<dbReference type="InterPro" id="IPR023996">
    <property type="entry name" value="TonB-dep_OMP_SusC/RagA"/>
</dbReference>
<dbReference type="InterPro" id="IPR039426">
    <property type="entry name" value="TonB-dep_rcpt-like"/>
</dbReference>
<evidence type="ECO:0000313" key="11">
    <source>
        <dbReference type="Proteomes" id="UP000607559"/>
    </source>
</evidence>
<evidence type="ECO:0000313" key="10">
    <source>
        <dbReference type="EMBL" id="GGB23652.1"/>
    </source>
</evidence>